<name>A0ABW0PE34_9HYPH</name>
<dbReference type="InterPro" id="IPR011990">
    <property type="entry name" value="TPR-like_helical_dom_sf"/>
</dbReference>
<feature type="repeat" description="TPR" evidence="1">
    <location>
        <begin position="283"/>
        <end position="316"/>
    </location>
</feature>
<feature type="compositionally biased region" description="Basic and acidic residues" evidence="2">
    <location>
        <begin position="360"/>
        <end position="375"/>
    </location>
</feature>
<dbReference type="InterPro" id="IPR019734">
    <property type="entry name" value="TPR_rpt"/>
</dbReference>
<dbReference type="SMART" id="SM00028">
    <property type="entry name" value="TPR"/>
    <property type="match status" value="3"/>
</dbReference>
<organism evidence="3 4">
    <name type="scientific">Bosea massiliensis</name>
    <dbReference type="NCBI Taxonomy" id="151419"/>
    <lineage>
        <taxon>Bacteria</taxon>
        <taxon>Pseudomonadati</taxon>
        <taxon>Pseudomonadota</taxon>
        <taxon>Alphaproteobacteria</taxon>
        <taxon>Hyphomicrobiales</taxon>
        <taxon>Boseaceae</taxon>
        <taxon>Bosea</taxon>
    </lineage>
</organism>
<evidence type="ECO:0000313" key="3">
    <source>
        <dbReference type="EMBL" id="MFC5509049.1"/>
    </source>
</evidence>
<gene>
    <name evidence="3" type="ORF">ACFPN9_27850</name>
</gene>
<dbReference type="PANTHER" id="PTHR44216:SF3">
    <property type="entry name" value="PROTEIN O-MANNOSYL-TRANSFERASE TMTC2"/>
    <property type="match status" value="1"/>
</dbReference>
<feature type="region of interest" description="Disordered" evidence="2">
    <location>
        <begin position="360"/>
        <end position="384"/>
    </location>
</feature>
<comment type="caution">
    <text evidence="3">The sequence shown here is derived from an EMBL/GenBank/DDBJ whole genome shotgun (WGS) entry which is preliminary data.</text>
</comment>
<accession>A0ABW0PE34</accession>
<dbReference type="Pfam" id="PF13432">
    <property type="entry name" value="TPR_16"/>
    <property type="match status" value="3"/>
</dbReference>
<reference evidence="4" key="1">
    <citation type="journal article" date="2019" name="Int. J. Syst. Evol. Microbiol.">
        <title>The Global Catalogue of Microorganisms (GCM) 10K type strain sequencing project: providing services to taxonomists for standard genome sequencing and annotation.</title>
        <authorList>
            <consortium name="The Broad Institute Genomics Platform"/>
            <consortium name="The Broad Institute Genome Sequencing Center for Infectious Disease"/>
            <person name="Wu L."/>
            <person name="Ma J."/>
        </authorList>
    </citation>
    <scope>NUCLEOTIDE SEQUENCE [LARGE SCALE GENOMIC DNA]</scope>
    <source>
        <strain evidence="4">CCUG 43117</strain>
    </source>
</reference>
<dbReference type="Proteomes" id="UP001596060">
    <property type="component" value="Unassembled WGS sequence"/>
</dbReference>
<dbReference type="PANTHER" id="PTHR44216">
    <property type="entry name" value="PROTEIN O-MANNOSYL-TRANSFERASE TMTC2"/>
    <property type="match status" value="1"/>
</dbReference>
<dbReference type="InterPro" id="IPR052384">
    <property type="entry name" value="TMTC_O-mannosyltransferase"/>
</dbReference>
<evidence type="ECO:0000313" key="4">
    <source>
        <dbReference type="Proteomes" id="UP001596060"/>
    </source>
</evidence>
<dbReference type="RefSeq" id="WP_377817950.1">
    <property type="nucleotide sequence ID" value="NZ_JBHSLU010000140.1"/>
</dbReference>
<sequence>MFSALAKQVFERMGFSDATIARVLGPLQIKQFWPDCHPVHPAVAEHFGLNWCGPCHRYPLRHEGTFTFAEFVHRYVAYDWNEPLAEGIWCASGRDQAFARRRLEEGLRRSPDSSLGYAFLSQICLREGDADAALAAARAAVRLDEQNPHAHFAVGQSLLRSGLATEGEVALCRAVRAAPTTATASLELARLYRSQKRFDEAHSVICDALEVFPHDFALLVTGAKALIEACKLDDAEALLREAIAVKPIAAEPHWLLGDVLALKVRRAVVADYQAMVGRLPDNANAQAGLGLLQSRIGDHVKAEAAFRSAVALCPEELGSRIQLATAISRQGRTADALSMAIELERDRPDDQRVRTLLTHLRKEPREAETTDHSEKSAVPPTALGLRSKALESVPELMTLARCGG</sequence>
<evidence type="ECO:0000256" key="2">
    <source>
        <dbReference type="SAM" id="MobiDB-lite"/>
    </source>
</evidence>
<dbReference type="Gene3D" id="1.25.40.10">
    <property type="entry name" value="Tetratricopeptide repeat domain"/>
    <property type="match status" value="2"/>
</dbReference>
<evidence type="ECO:0000256" key="1">
    <source>
        <dbReference type="PROSITE-ProRule" id="PRU00339"/>
    </source>
</evidence>
<dbReference type="PROSITE" id="PS50005">
    <property type="entry name" value="TPR"/>
    <property type="match status" value="2"/>
</dbReference>
<keyword evidence="1" id="KW-0802">TPR repeat</keyword>
<proteinExistence type="predicted"/>
<keyword evidence="4" id="KW-1185">Reference proteome</keyword>
<dbReference type="EMBL" id="JBHSLU010000140">
    <property type="protein sequence ID" value="MFC5509049.1"/>
    <property type="molecule type" value="Genomic_DNA"/>
</dbReference>
<protein>
    <submittedName>
        <fullName evidence="3">Tetratricopeptide repeat protein</fullName>
    </submittedName>
</protein>
<dbReference type="SUPFAM" id="SSF48452">
    <property type="entry name" value="TPR-like"/>
    <property type="match status" value="1"/>
</dbReference>
<feature type="repeat" description="TPR" evidence="1">
    <location>
        <begin position="182"/>
        <end position="215"/>
    </location>
</feature>